<dbReference type="AlphaFoldDB" id="A0A146KC24"/>
<dbReference type="SUPFAM" id="SSF46689">
    <property type="entry name" value="Homeodomain-like"/>
    <property type="match status" value="1"/>
</dbReference>
<keyword evidence="1" id="KW-0238">DNA-binding</keyword>
<gene>
    <name evidence="1" type="ORF">TPC1_14249</name>
</gene>
<dbReference type="InterPro" id="IPR009057">
    <property type="entry name" value="Homeodomain-like_sf"/>
</dbReference>
<feature type="non-terminal residue" evidence="1">
    <location>
        <position position="1"/>
    </location>
</feature>
<name>A0A146KC24_9EUKA</name>
<accession>A0A146KC24</accession>
<reference evidence="1" key="1">
    <citation type="submission" date="2015-07" db="EMBL/GenBank/DDBJ databases">
        <title>Adaptation to a free-living lifestyle via gene acquisitions in the diplomonad Trepomonas sp. PC1.</title>
        <authorList>
            <person name="Xu F."/>
            <person name="Jerlstrom-Hultqvist J."/>
            <person name="Kolisko M."/>
            <person name="Simpson A.G.B."/>
            <person name="Roger A.J."/>
            <person name="Svard S.G."/>
            <person name="Andersson J.O."/>
        </authorList>
    </citation>
    <scope>NUCLEOTIDE SEQUENCE</scope>
    <source>
        <strain evidence="1">PC1</strain>
    </source>
</reference>
<protein>
    <submittedName>
        <fullName evidence="1">Myb-like DNA-binding domain-containing protein</fullName>
    </submittedName>
</protein>
<sequence>RSTHYHKWTESETQKLMDFINTNEMAWEMLIEQLFSRLSVAQVKNKYYMTLKYKPQIYQKKTQGGQLITNLLFSQERKYEPVDIKELLQTLNELL</sequence>
<dbReference type="GO" id="GO:0003677">
    <property type="term" value="F:DNA binding"/>
    <property type="evidence" value="ECO:0007669"/>
    <property type="project" value="UniProtKB-KW"/>
</dbReference>
<evidence type="ECO:0000313" key="1">
    <source>
        <dbReference type="EMBL" id="JAP93464.1"/>
    </source>
</evidence>
<organism evidence="1">
    <name type="scientific">Trepomonas sp. PC1</name>
    <dbReference type="NCBI Taxonomy" id="1076344"/>
    <lineage>
        <taxon>Eukaryota</taxon>
        <taxon>Metamonada</taxon>
        <taxon>Diplomonadida</taxon>
        <taxon>Hexamitidae</taxon>
        <taxon>Hexamitinae</taxon>
        <taxon>Trepomonas</taxon>
    </lineage>
</organism>
<dbReference type="EMBL" id="GDID01003142">
    <property type="protein sequence ID" value="JAP93464.1"/>
    <property type="molecule type" value="Transcribed_RNA"/>
</dbReference>
<proteinExistence type="predicted"/>